<evidence type="ECO:0008006" key="4">
    <source>
        <dbReference type="Google" id="ProtNLM"/>
    </source>
</evidence>
<feature type="transmembrane region" description="Helical" evidence="1">
    <location>
        <begin position="187"/>
        <end position="212"/>
    </location>
</feature>
<feature type="transmembrane region" description="Helical" evidence="1">
    <location>
        <begin position="77"/>
        <end position="107"/>
    </location>
</feature>
<dbReference type="Proteomes" id="UP001154114">
    <property type="component" value="Chromosome 2"/>
</dbReference>
<keyword evidence="3" id="KW-1185">Reference proteome</keyword>
<dbReference type="Pfam" id="PF21534">
    <property type="entry name" value="Rost"/>
    <property type="match status" value="1"/>
</dbReference>
<feature type="transmembrane region" description="Helical" evidence="1">
    <location>
        <begin position="49"/>
        <end position="71"/>
    </location>
</feature>
<protein>
    <recommendedName>
        <fullName evidence="4">Protein rolling stone</fullName>
    </recommendedName>
</protein>
<dbReference type="GO" id="GO:0016020">
    <property type="term" value="C:membrane"/>
    <property type="evidence" value="ECO:0007669"/>
    <property type="project" value="TreeGrafter"/>
</dbReference>
<dbReference type="PANTHER" id="PTHR12242">
    <property type="entry name" value="OS02G0130600 PROTEIN-RELATED"/>
    <property type="match status" value="1"/>
</dbReference>
<organism evidence="2 3">
    <name type="scientific">Chrysodeixis includens</name>
    <name type="common">Soybean looper</name>
    <name type="synonym">Pseudoplusia includens</name>
    <dbReference type="NCBI Taxonomy" id="689277"/>
    <lineage>
        <taxon>Eukaryota</taxon>
        <taxon>Metazoa</taxon>
        <taxon>Ecdysozoa</taxon>
        <taxon>Arthropoda</taxon>
        <taxon>Hexapoda</taxon>
        <taxon>Insecta</taxon>
        <taxon>Pterygota</taxon>
        <taxon>Neoptera</taxon>
        <taxon>Endopterygota</taxon>
        <taxon>Lepidoptera</taxon>
        <taxon>Glossata</taxon>
        <taxon>Ditrysia</taxon>
        <taxon>Noctuoidea</taxon>
        <taxon>Noctuidae</taxon>
        <taxon>Plusiinae</taxon>
        <taxon>Chrysodeixis</taxon>
    </lineage>
</organism>
<feature type="transmembrane region" description="Helical" evidence="1">
    <location>
        <begin position="163"/>
        <end position="180"/>
    </location>
</feature>
<dbReference type="OrthoDB" id="419711at2759"/>
<feature type="transmembrane region" description="Helical" evidence="1">
    <location>
        <begin position="119"/>
        <end position="143"/>
    </location>
</feature>
<reference evidence="2" key="1">
    <citation type="submission" date="2021-12" db="EMBL/GenBank/DDBJ databases">
        <authorList>
            <person name="King R."/>
        </authorList>
    </citation>
    <scope>NUCLEOTIDE SEQUENCE</scope>
</reference>
<dbReference type="PANTHER" id="PTHR12242:SF49">
    <property type="entry name" value="HEADBUTT, ISOFORM E"/>
    <property type="match status" value="1"/>
</dbReference>
<feature type="transmembrane region" description="Helical" evidence="1">
    <location>
        <begin position="232"/>
        <end position="256"/>
    </location>
</feature>
<keyword evidence="1" id="KW-0812">Transmembrane</keyword>
<dbReference type="InterPro" id="IPR049352">
    <property type="entry name" value="Rost"/>
</dbReference>
<keyword evidence="1" id="KW-0472">Membrane</keyword>
<sequence length="278" mass="31650">MARVKKYFKNEFQKSNFLLDHDNVTDFYVTSWQSNSSARWQSMSSLPLFCIRTLIFLGCVGTWIASMVITIPGTSPGLWFIFMTHWGVMLNTFASGCALFVSVMVVLQGPSDANQGLPWYVKIYWALINISLTIAIFITLFYWILLAGFTDEFDYGIDPVLDIFVHAINSVFMVVLLLCSRHPMRMLHFYFPLIVGIIYLLFTVIFHVAGGVSPFGESWIYPMLDWSQPGQTSLLMFGSAVMFLVLHALVVGIALLRDAATKRWTDNTVLRISDDRYN</sequence>
<dbReference type="EMBL" id="LR824005">
    <property type="protein sequence ID" value="CAH0592664.1"/>
    <property type="molecule type" value="Genomic_DNA"/>
</dbReference>
<dbReference type="AlphaFoldDB" id="A0A9P0BTI6"/>
<evidence type="ECO:0000313" key="3">
    <source>
        <dbReference type="Proteomes" id="UP001154114"/>
    </source>
</evidence>
<accession>A0A9P0BTI6</accession>
<keyword evidence="1" id="KW-1133">Transmembrane helix</keyword>
<evidence type="ECO:0000256" key="1">
    <source>
        <dbReference type="SAM" id="Phobius"/>
    </source>
</evidence>
<evidence type="ECO:0000313" key="2">
    <source>
        <dbReference type="EMBL" id="CAH0592664.1"/>
    </source>
</evidence>
<gene>
    <name evidence="2" type="ORF">CINC_LOCUS5827</name>
</gene>
<proteinExistence type="predicted"/>
<name>A0A9P0BTI6_CHRIL</name>